<comment type="caution">
    <text evidence="3">The sequence shown here is derived from an EMBL/GenBank/DDBJ whole genome shotgun (WGS) entry which is preliminary data.</text>
</comment>
<feature type="domain" description="Glycosyl hydrolase family 13 catalytic" evidence="2">
    <location>
        <begin position="13"/>
        <end position="494"/>
    </location>
</feature>
<dbReference type="GO" id="GO:0005992">
    <property type="term" value="P:trehalose biosynthetic process"/>
    <property type="evidence" value="ECO:0007669"/>
    <property type="project" value="TreeGrafter"/>
</dbReference>
<sequence length="983" mass="107783">MTVPRSTLRLQLHRGFTFDDALAHVDYFAALGVSHLYLSPITASVPGSMHGYDTIDYARVNPELGGEPALLRLADAVHARQMGLIADIVPNHMGIAGGHNAWWLDILEWGRHATYARYFDIDWHSPDPALRGKVLAPCLGAPYGDELAAGRITLTFDAAQGRFFVSYGEHRFPICPVDYPLILRGAAHAHHPELTALAEHFQGLTAQPEQRAQAQAAREALRAFASTHGAQPFDAALAAYAPNLAASRERLHRLLERQFFRLAWWRTAADEVNWRRFFDIGTLAAMRTERAEVFDAVHTLVLRLFAQGVIDGVRIDHVDGLVDPREYCQRLREKLVERESERPPQLDGSRPYVVVEKIFARGESLPSDWGVDGTTGYDFMNDVGALLHDPRGEATLTATWAELSGSTESYAELVCQARRKILAENLSAELDRAARGIHRIAREQPTSRDFTYAAIRRALTELAAHFPVYRMYPLGGARTSADETYFRRALDGARRTLSRGDHAVLAYVAATLGGEGRAGESSVAASGLAHRERRTAATLFAQVTAPLAAKALEDTVFYRYGRLLSRNEVGADPGEFALDVDGFHAANLERAQRFPHALIATATHDHKRGEDVRARLAVLSEIAGEWTAMLRAWSTLNAPHRRAFDSTQGVDTPPVTQSAHDVPSSKGQTPATSPAGLAMACTPLPGPTPDWAPGPAAEAMLYQTLAGAWPYGLEPTDAEGVRAFAERVAAWQLKASREAKLQTSWHANDEAYEAASRAFLFDVLAPQRRDGFLRELTSFVARIARAGAINSLSQTLLRMTSPGVPDLYQGTELWDFSLVDPDNRRPVDFGERHRSLVDTPPSEQLRNWRDGRVKLGIVHRALTLRAVSPALFLEGSYIPLTVTGPRARHAIAFARQHGDAYAIVIATRLATSIMSDSSDVPLVDPAQWEDTSIALPPALAGRALFDCLSPAAPKADATGQLFLRDALSALPVALLVEEGVPRE</sequence>
<dbReference type="Gene3D" id="3.20.20.80">
    <property type="entry name" value="Glycosidases"/>
    <property type="match status" value="4"/>
</dbReference>
<dbReference type="InterPro" id="IPR013797">
    <property type="entry name" value="Maltooligo_trehalose_synth_4"/>
</dbReference>
<keyword evidence="4" id="KW-1185">Reference proteome</keyword>
<accession>A0A2N7VGD0</accession>
<dbReference type="Gene3D" id="1.10.10.470">
    <property type="entry name" value="Maltooligosyl trehalose synthase, domain 4"/>
    <property type="match status" value="1"/>
</dbReference>
<dbReference type="RefSeq" id="WP_102648083.1">
    <property type="nucleotide sequence ID" value="NZ_PNYA01000026.1"/>
</dbReference>
<dbReference type="PANTHER" id="PTHR10357:SF216">
    <property type="entry name" value="MALTOOLIGOSYL TREHALOSE SYNTHASE-RELATED"/>
    <property type="match status" value="1"/>
</dbReference>
<evidence type="ECO:0000313" key="3">
    <source>
        <dbReference type="EMBL" id="PMS16199.1"/>
    </source>
</evidence>
<dbReference type="InterPro" id="IPR012767">
    <property type="entry name" value="Trehalose_TreY"/>
</dbReference>
<dbReference type="EMBL" id="PNYA01000026">
    <property type="protein sequence ID" value="PMS16199.1"/>
    <property type="molecule type" value="Genomic_DNA"/>
</dbReference>
<dbReference type="Gene3D" id="3.30.1590.10">
    <property type="entry name" value="Maltooligosyl trehalose synthase, domain 2"/>
    <property type="match status" value="1"/>
</dbReference>
<dbReference type="GO" id="GO:0030980">
    <property type="term" value="P:alpha-glucan catabolic process"/>
    <property type="evidence" value="ECO:0007669"/>
    <property type="project" value="TreeGrafter"/>
</dbReference>
<name>A0A2N7VGD0_9BURK</name>
<dbReference type="CDD" id="cd11336">
    <property type="entry name" value="AmyAc_MTSase"/>
    <property type="match status" value="1"/>
</dbReference>
<dbReference type="SMART" id="SM00642">
    <property type="entry name" value="Aamy"/>
    <property type="match status" value="1"/>
</dbReference>
<dbReference type="AlphaFoldDB" id="A0A2N7VGD0"/>
<evidence type="ECO:0000256" key="1">
    <source>
        <dbReference type="SAM" id="MobiDB-lite"/>
    </source>
</evidence>
<feature type="compositionally biased region" description="Polar residues" evidence="1">
    <location>
        <begin position="645"/>
        <end position="672"/>
    </location>
</feature>
<feature type="region of interest" description="Disordered" evidence="1">
    <location>
        <begin position="644"/>
        <end position="673"/>
    </location>
</feature>
<proteinExistence type="predicted"/>
<dbReference type="InterPro" id="IPR017853">
    <property type="entry name" value="GH"/>
</dbReference>
<dbReference type="Gene3D" id="1.10.150.200">
    <property type="entry name" value="Maltooligosyl trehalose synthase, domain 3"/>
    <property type="match status" value="1"/>
</dbReference>
<evidence type="ECO:0000313" key="4">
    <source>
        <dbReference type="Proteomes" id="UP000235616"/>
    </source>
</evidence>
<dbReference type="SUPFAM" id="SSF51445">
    <property type="entry name" value="(Trans)glycosidases"/>
    <property type="match status" value="1"/>
</dbReference>
<dbReference type="GO" id="GO:0047470">
    <property type="term" value="F:(1,4)-alpha-D-glucan 1-alpha-D-glucosylmutase activity"/>
    <property type="evidence" value="ECO:0007669"/>
    <property type="project" value="TreeGrafter"/>
</dbReference>
<dbReference type="PANTHER" id="PTHR10357">
    <property type="entry name" value="ALPHA-AMYLASE FAMILY MEMBER"/>
    <property type="match status" value="1"/>
</dbReference>
<organism evidence="3 4">
    <name type="scientific">Trinickia dabaoshanensis</name>
    <dbReference type="NCBI Taxonomy" id="564714"/>
    <lineage>
        <taxon>Bacteria</taxon>
        <taxon>Pseudomonadati</taxon>
        <taxon>Pseudomonadota</taxon>
        <taxon>Betaproteobacteria</taxon>
        <taxon>Burkholderiales</taxon>
        <taxon>Burkholderiaceae</taxon>
        <taxon>Trinickia</taxon>
    </lineage>
</organism>
<evidence type="ECO:0000259" key="2">
    <source>
        <dbReference type="SMART" id="SM00642"/>
    </source>
</evidence>
<dbReference type="Proteomes" id="UP000235616">
    <property type="component" value="Unassembled WGS sequence"/>
</dbReference>
<reference evidence="3 4" key="1">
    <citation type="submission" date="2018-01" db="EMBL/GenBank/DDBJ databases">
        <title>Whole genome analyses suggest that Burkholderia sensu lato contains two further novel genera in the rhizoxinica-symbiotica group Mycetohabitans gen. nov., and Trinickia gen. nov.: implications for the evolution of diazotrophy and nodulation in the Burkholderiaceae.</title>
        <authorList>
            <person name="Estrada-de los Santos P."/>
            <person name="Palmer M."/>
            <person name="Chavez-Ramirez B."/>
            <person name="Beukes C."/>
            <person name="Steenkamp E.T."/>
            <person name="Hirsch A.M."/>
            <person name="Manyaka P."/>
            <person name="Maluk M."/>
            <person name="Lafos M."/>
            <person name="Crook M."/>
            <person name="Gross E."/>
            <person name="Simon M.F."/>
            <person name="Bueno dos Reis Junior F."/>
            <person name="Poole P.S."/>
            <person name="Venter S.N."/>
            <person name="James E.K."/>
        </authorList>
    </citation>
    <scope>NUCLEOTIDE SEQUENCE [LARGE SCALE GENOMIC DNA]</scope>
    <source>
        <strain evidence="3 4">GIMN1.004</strain>
    </source>
</reference>
<dbReference type="InterPro" id="IPR006047">
    <property type="entry name" value="GH13_cat_dom"/>
</dbReference>
<gene>
    <name evidence="3" type="primary">treY</name>
    <name evidence="3" type="ORF">C0Z18_24760</name>
</gene>
<dbReference type="NCBIfam" id="TIGR02401">
    <property type="entry name" value="trehalose_TreY"/>
    <property type="match status" value="1"/>
</dbReference>
<dbReference type="Pfam" id="PF00128">
    <property type="entry name" value="Alpha-amylase"/>
    <property type="match status" value="1"/>
</dbReference>
<dbReference type="OrthoDB" id="9761577at2"/>
<protein>
    <submittedName>
        <fullName evidence="3">Malto-oligosyltrehalose synthase</fullName>
    </submittedName>
</protein>